<dbReference type="GO" id="GO:0008652">
    <property type="term" value="P:amino acid biosynthetic process"/>
    <property type="evidence" value="ECO:0007669"/>
    <property type="project" value="UniProtKB-ARBA"/>
</dbReference>
<reference evidence="6 7" key="1">
    <citation type="submission" date="2009-01" db="EMBL/GenBank/DDBJ databases">
        <authorList>
            <person name="Fulton L."/>
            <person name="Clifton S."/>
            <person name="Fulton B."/>
            <person name="Xu J."/>
            <person name="Minx P."/>
            <person name="Pepin K.H."/>
            <person name="Johnson M."/>
            <person name="Bhonagiri V."/>
            <person name="Nash W.E."/>
            <person name="Mardis E.R."/>
            <person name="Wilson R.K."/>
        </authorList>
    </citation>
    <scope>NUCLEOTIDE SEQUENCE [LARGE SCALE GENOMIC DNA]</scope>
    <source>
        <strain evidence="7">DSM 10507 / JCM 14656 / S5a33</strain>
    </source>
</reference>
<evidence type="ECO:0000256" key="3">
    <source>
        <dbReference type="ARBA" id="ARBA00022898"/>
    </source>
</evidence>
<dbReference type="RefSeq" id="WP_005949661.1">
    <property type="nucleotide sequence ID" value="NZ_CP136423.1"/>
</dbReference>
<accession>C0CND8</accession>
<proteinExistence type="inferred from homology"/>
<dbReference type="HOGENOM" id="CLU_020844_2_0_9"/>
<dbReference type="Proteomes" id="UP000003100">
    <property type="component" value="Unassembled WGS sequence"/>
</dbReference>
<comment type="similarity">
    <text evidence="2 4">Belongs to the class-IV pyridoxal-phosphate-dependent aminotransferase family.</text>
</comment>
<dbReference type="InterPro" id="IPR043132">
    <property type="entry name" value="BCAT-like_C"/>
</dbReference>
<dbReference type="Pfam" id="PF01063">
    <property type="entry name" value="Aminotran_4"/>
    <property type="match status" value="1"/>
</dbReference>
<dbReference type="InterPro" id="IPR001544">
    <property type="entry name" value="Aminotrans_IV"/>
</dbReference>
<dbReference type="SUPFAM" id="SSF56752">
    <property type="entry name" value="D-aminoacid aminotransferase-like PLP-dependent enzymes"/>
    <property type="match status" value="1"/>
</dbReference>
<evidence type="ECO:0000313" key="6">
    <source>
        <dbReference type="EMBL" id="EEG48709.1"/>
    </source>
</evidence>
<gene>
    <name evidence="6" type="ORF">RUMHYD_02377</name>
</gene>
<protein>
    <recommendedName>
        <fullName evidence="8">Branched-chain-amino-acid aminotransferase</fullName>
    </recommendedName>
</protein>
<dbReference type="eggNOG" id="COG0115">
    <property type="taxonomic scope" value="Bacteria"/>
</dbReference>
<dbReference type="InterPro" id="IPR018300">
    <property type="entry name" value="Aminotrans_IV_CS"/>
</dbReference>
<evidence type="ECO:0000256" key="1">
    <source>
        <dbReference type="ARBA" id="ARBA00001933"/>
    </source>
</evidence>
<dbReference type="GO" id="GO:0046394">
    <property type="term" value="P:carboxylic acid biosynthetic process"/>
    <property type="evidence" value="ECO:0007669"/>
    <property type="project" value="UniProtKB-ARBA"/>
</dbReference>
<dbReference type="PANTHER" id="PTHR42743">
    <property type="entry name" value="AMINO-ACID AMINOTRANSFERASE"/>
    <property type="match status" value="1"/>
</dbReference>
<comment type="cofactor">
    <cofactor evidence="1 5">
        <name>pyridoxal 5'-phosphate</name>
        <dbReference type="ChEBI" id="CHEBI:597326"/>
    </cofactor>
</comment>
<dbReference type="PROSITE" id="PS00770">
    <property type="entry name" value="AA_TRANSFER_CLASS_4"/>
    <property type="match status" value="1"/>
</dbReference>
<dbReference type="FunFam" id="3.20.10.10:FF:000002">
    <property type="entry name" value="D-alanine aminotransferase"/>
    <property type="match status" value="1"/>
</dbReference>
<reference evidence="6 7" key="2">
    <citation type="submission" date="2009-02" db="EMBL/GenBank/DDBJ databases">
        <title>Draft genome sequence of Blautia hydrogenotrophica DSM 10507 (Ruminococcus hydrogenotrophicus DSM 10507).</title>
        <authorList>
            <person name="Sudarsanam P."/>
            <person name="Ley R."/>
            <person name="Guruge J."/>
            <person name="Turnbaugh P.J."/>
            <person name="Mahowald M."/>
            <person name="Liep D."/>
            <person name="Gordon J."/>
        </authorList>
    </citation>
    <scope>NUCLEOTIDE SEQUENCE [LARGE SCALE GENOMIC DNA]</scope>
    <source>
        <strain evidence="7">DSM 10507 / JCM 14656 / S5a33</strain>
    </source>
</reference>
<dbReference type="InterPro" id="IPR036038">
    <property type="entry name" value="Aminotransferase-like"/>
</dbReference>
<dbReference type="InterPro" id="IPR043131">
    <property type="entry name" value="BCAT-like_N"/>
</dbReference>
<dbReference type="GeneID" id="86821097"/>
<evidence type="ECO:0000256" key="5">
    <source>
        <dbReference type="RuleBase" id="RU004516"/>
    </source>
</evidence>
<dbReference type="Gene3D" id="3.30.470.10">
    <property type="match status" value="1"/>
</dbReference>
<name>C0CND8_BLAHS</name>
<dbReference type="InterPro" id="IPR050571">
    <property type="entry name" value="Class-IV_PLP-Dep_Aminotrnsfr"/>
</dbReference>
<organism evidence="6 7">
    <name type="scientific">Blautia hydrogenotrophica (strain DSM 10507 / JCM 14656 / S5a33)</name>
    <name type="common">Ruminococcus hydrogenotrophicus</name>
    <dbReference type="NCBI Taxonomy" id="476272"/>
    <lineage>
        <taxon>Bacteria</taxon>
        <taxon>Bacillati</taxon>
        <taxon>Bacillota</taxon>
        <taxon>Clostridia</taxon>
        <taxon>Lachnospirales</taxon>
        <taxon>Lachnospiraceae</taxon>
        <taxon>Blautia</taxon>
    </lineage>
</organism>
<dbReference type="EMBL" id="ACBZ01000126">
    <property type="protein sequence ID" value="EEG48709.1"/>
    <property type="molecule type" value="Genomic_DNA"/>
</dbReference>
<keyword evidence="3 5" id="KW-0663">Pyridoxal phosphate</keyword>
<dbReference type="PANTHER" id="PTHR42743:SF11">
    <property type="entry name" value="AMINODEOXYCHORISMATE LYASE"/>
    <property type="match status" value="1"/>
</dbReference>
<dbReference type="AlphaFoldDB" id="C0CND8"/>
<evidence type="ECO:0000256" key="2">
    <source>
        <dbReference type="ARBA" id="ARBA00009320"/>
    </source>
</evidence>
<keyword evidence="7" id="KW-1185">Reference proteome</keyword>
<dbReference type="Gene3D" id="3.20.10.10">
    <property type="entry name" value="D-amino Acid Aminotransferase, subunit A, domain 2"/>
    <property type="match status" value="1"/>
</dbReference>
<dbReference type="PATRIC" id="fig|476272.21.peg.1812"/>
<dbReference type="GO" id="GO:0005829">
    <property type="term" value="C:cytosol"/>
    <property type="evidence" value="ECO:0007669"/>
    <property type="project" value="TreeGrafter"/>
</dbReference>
<evidence type="ECO:0008006" key="8">
    <source>
        <dbReference type="Google" id="ProtNLM"/>
    </source>
</evidence>
<evidence type="ECO:0000256" key="4">
    <source>
        <dbReference type="RuleBase" id="RU004106"/>
    </source>
</evidence>
<sequence length="248" mass="28922">MYTLNLDDGYSFGLGIFETIALKNQRPVFPEEHLKRLFHSLDKLHIENPQVGELLTANRLSQEAARCPYPKGVLKISVSERNLLFSCRENTYTEDQYQRGFHVQLSPVLRNETSPLTYHKTLNYGDNILEKRRAHREAFDEPIFLNTQGQICEGATTNLFFVKKEKLFTPQTECGLLNGILRDYILRHYPVTQTVIRPEQVFDYEEIFLTNSLLGIMPVSVWNQTPLSEHALTDKLRKEYEEYLNHLI</sequence>
<dbReference type="GO" id="GO:0003824">
    <property type="term" value="F:catalytic activity"/>
    <property type="evidence" value="ECO:0007669"/>
    <property type="project" value="InterPro"/>
</dbReference>
<evidence type="ECO:0000313" key="7">
    <source>
        <dbReference type="Proteomes" id="UP000003100"/>
    </source>
</evidence>